<dbReference type="SUPFAM" id="SSF103515">
    <property type="entry name" value="Autotransporter"/>
    <property type="match status" value="1"/>
</dbReference>
<dbReference type="InterPro" id="IPR005546">
    <property type="entry name" value="Autotransporte_beta"/>
</dbReference>
<dbReference type="AlphaFoldDB" id="A0A1X6ZEM2"/>
<dbReference type="Proteomes" id="UP000193963">
    <property type="component" value="Unassembled WGS sequence"/>
</dbReference>
<reference evidence="3 4" key="1">
    <citation type="submission" date="2017-03" db="EMBL/GenBank/DDBJ databases">
        <authorList>
            <person name="Afonso C.L."/>
            <person name="Miller P.J."/>
            <person name="Scott M.A."/>
            <person name="Spackman E."/>
            <person name="Goraichik I."/>
            <person name="Dimitrov K.M."/>
            <person name="Suarez D.L."/>
            <person name="Swayne D.E."/>
        </authorList>
    </citation>
    <scope>NUCLEOTIDE SEQUENCE [LARGE SCALE GENOMIC DNA]</scope>
    <source>
        <strain evidence="3 4">CECT 7751</strain>
    </source>
</reference>
<dbReference type="InterPro" id="IPR036709">
    <property type="entry name" value="Autotransporte_beta_dom_sf"/>
</dbReference>
<keyword evidence="4" id="KW-1185">Reference proteome</keyword>
<feature type="signal peptide" evidence="1">
    <location>
        <begin position="1"/>
        <end position="23"/>
    </location>
</feature>
<dbReference type="Pfam" id="PF03797">
    <property type="entry name" value="Autotransporter"/>
    <property type="match status" value="1"/>
</dbReference>
<feature type="chain" id="PRO_5012259440" evidence="1">
    <location>
        <begin position="24"/>
        <end position="376"/>
    </location>
</feature>
<dbReference type="Gene3D" id="2.40.128.130">
    <property type="entry name" value="Autotransporter beta-domain"/>
    <property type="match status" value="1"/>
</dbReference>
<accession>A0A1X6ZEM2</accession>
<evidence type="ECO:0000313" key="3">
    <source>
        <dbReference type="EMBL" id="SLN47440.1"/>
    </source>
</evidence>
<dbReference type="InterPro" id="IPR006315">
    <property type="entry name" value="OM_autotransptr_brl_dom"/>
</dbReference>
<dbReference type="OrthoDB" id="6193670at2"/>
<gene>
    <name evidence="3" type="ORF">PSM7751_02229</name>
</gene>
<organism evidence="3 4">
    <name type="scientific">Pseudooceanicola marinus</name>
    <dbReference type="NCBI Taxonomy" id="396013"/>
    <lineage>
        <taxon>Bacteria</taxon>
        <taxon>Pseudomonadati</taxon>
        <taxon>Pseudomonadota</taxon>
        <taxon>Alphaproteobacteria</taxon>
        <taxon>Rhodobacterales</taxon>
        <taxon>Paracoccaceae</taxon>
        <taxon>Pseudooceanicola</taxon>
    </lineage>
</organism>
<dbReference type="GO" id="GO:0019867">
    <property type="term" value="C:outer membrane"/>
    <property type="evidence" value="ECO:0007669"/>
    <property type="project" value="InterPro"/>
</dbReference>
<sequence>MLKLIATCALGAVTLCPATAAQADGAPPMGAGGPPPLSIQVLANMGKSGLLGLMASNERYGTVQSRVGVGRAMSALADLPGSPTSGYSDDLGDLIMPLGATVRLNAGPSETASYLRFSTDNRWTDAARTRNGGTELETDSEEHGVSVQYLYAPSRDLLMGLGVEVSRNEIDLRHNGGSIENDTLSLRADVLKVVNDHWGLAMRAQWFDETSDTSIPLPMATLTSEQDLQRLYLQFDAVGTYTKADIPALPADWILRPNIGAAWQKVWFDETTDSFGGTVTGPGGDSTETYGSVYAKASLHHVGPGNIHPYVGLGVDLEFANSYENLVDEAAYLNSFIGATATLSRSAMLHAVYGRYDGFNGHRTKETLVVGLDITF</sequence>
<evidence type="ECO:0000313" key="4">
    <source>
        <dbReference type="Proteomes" id="UP000193963"/>
    </source>
</evidence>
<evidence type="ECO:0000259" key="2">
    <source>
        <dbReference type="Pfam" id="PF03797"/>
    </source>
</evidence>
<protein>
    <submittedName>
        <fullName evidence="3">Autotransporter beta-domain protein</fullName>
    </submittedName>
</protein>
<dbReference type="EMBL" id="FWFN01000004">
    <property type="protein sequence ID" value="SLN47440.1"/>
    <property type="molecule type" value="Genomic_DNA"/>
</dbReference>
<keyword evidence="1" id="KW-0732">Signal</keyword>
<proteinExistence type="predicted"/>
<evidence type="ECO:0000256" key="1">
    <source>
        <dbReference type="SAM" id="SignalP"/>
    </source>
</evidence>
<dbReference type="RefSeq" id="WP_143515607.1">
    <property type="nucleotide sequence ID" value="NZ_FWFN01000004.1"/>
</dbReference>
<feature type="domain" description="Autotransporter" evidence="2">
    <location>
        <begin position="128"/>
        <end position="348"/>
    </location>
</feature>
<name>A0A1X6ZEM2_9RHOB</name>
<dbReference type="NCBIfam" id="TIGR01414">
    <property type="entry name" value="autotrans_barl"/>
    <property type="match status" value="1"/>
</dbReference>